<gene>
    <name evidence="1" type="ORF">T4A_3827</name>
    <name evidence="2" type="ORF">T4B_8372</name>
    <name evidence="3" type="ORF">T4C_7545</name>
</gene>
<dbReference type="EMBL" id="JYDV01000020">
    <property type="protein sequence ID" value="KRZ41351.1"/>
    <property type="molecule type" value="Genomic_DNA"/>
</dbReference>
<evidence type="ECO:0000313" key="2">
    <source>
        <dbReference type="EMBL" id="KRZ26976.1"/>
    </source>
</evidence>
<comment type="caution">
    <text evidence="2">The sequence shown here is derived from an EMBL/GenBank/DDBJ whole genome shotgun (WGS) entry which is preliminary data.</text>
</comment>
<accession>A0A0V1IW41</accession>
<evidence type="ECO:0000313" key="3">
    <source>
        <dbReference type="EMBL" id="KRZ41351.1"/>
    </source>
</evidence>
<evidence type="ECO:0000313" key="1">
    <source>
        <dbReference type="EMBL" id="KRY76322.1"/>
    </source>
</evidence>
<dbReference type="PANTHER" id="PTHR47331:SF1">
    <property type="entry name" value="GAG-LIKE PROTEIN"/>
    <property type="match status" value="1"/>
</dbReference>
<dbReference type="Proteomes" id="UP000054632">
    <property type="component" value="Unassembled WGS sequence"/>
</dbReference>
<dbReference type="PANTHER" id="PTHR47331">
    <property type="entry name" value="PHD-TYPE DOMAIN-CONTAINING PROTEIN"/>
    <property type="match status" value="1"/>
</dbReference>
<dbReference type="Proteomes" id="UP000054805">
    <property type="component" value="Unassembled WGS sequence"/>
</dbReference>
<reference evidence="4 5" key="1">
    <citation type="submission" date="2015-01" db="EMBL/GenBank/DDBJ databases">
        <title>Evolution of Trichinella species and genotypes.</title>
        <authorList>
            <person name="Korhonen P.K."/>
            <person name="Edoardo P."/>
            <person name="Giuseppe L.R."/>
            <person name="Gasser R.B."/>
        </authorList>
    </citation>
    <scope>NUCLEOTIDE SEQUENCE [LARGE SCALE GENOMIC DNA]</scope>
    <source>
        <strain evidence="1">ISS13</strain>
        <strain evidence="3">ISS176</strain>
        <strain evidence="2">ISS588</strain>
    </source>
</reference>
<evidence type="ECO:0000313" key="4">
    <source>
        <dbReference type="Proteomes" id="UP000054632"/>
    </source>
</evidence>
<keyword evidence="5" id="KW-1185">Reference proteome</keyword>
<dbReference type="EMBL" id="JYDR01000012">
    <property type="protein sequence ID" value="KRY76322.1"/>
    <property type="molecule type" value="Genomic_DNA"/>
</dbReference>
<organism evidence="2 5">
    <name type="scientific">Trichinella pseudospiralis</name>
    <name type="common">Parasitic roundworm</name>
    <dbReference type="NCBI Taxonomy" id="6337"/>
    <lineage>
        <taxon>Eukaryota</taxon>
        <taxon>Metazoa</taxon>
        <taxon>Ecdysozoa</taxon>
        <taxon>Nematoda</taxon>
        <taxon>Enoplea</taxon>
        <taxon>Dorylaimia</taxon>
        <taxon>Trichinellida</taxon>
        <taxon>Trichinellidae</taxon>
        <taxon>Trichinella</taxon>
    </lineage>
</organism>
<name>A0A0V1IW41_TRIPS</name>
<evidence type="ECO:0000313" key="5">
    <source>
        <dbReference type="Proteomes" id="UP000054805"/>
    </source>
</evidence>
<protein>
    <submittedName>
        <fullName evidence="2">Uncharacterized protein</fullName>
    </submittedName>
</protein>
<dbReference type="Proteomes" id="UP000054826">
    <property type="component" value="Unassembled WGS sequence"/>
</dbReference>
<sequence>MTNSDILRHPRELHAGVEQTHTALKEKFCIFQGWSTVKRVFRECIACMHVTAPLVQQRMSELPFVQVDVDFASPLLIRNDIHLELVSDMSIDRFLRALRRFYHSTRWAASCKASSKLLTGKHLATERIRWAFFMECAPWFWKRMLRTVLCEVEAGSHNRPFTLVSSGAQDKLALTAAHFLIGRSLAAVPVGNGGATSTDMKNLFRRWTHKRKVVAHLWKRWRREYVAAMSRREMAEDKGAAMSGRRRALSDCENYNRPQVHLFPRLVRVSSVMMVGTVHQGESVGNSFGRSPTLANQYLLSSLR</sequence>
<dbReference type="AlphaFoldDB" id="A0A0V1IW41"/>
<dbReference type="EMBL" id="JYDS01000077">
    <property type="protein sequence ID" value="KRZ26976.1"/>
    <property type="molecule type" value="Genomic_DNA"/>
</dbReference>
<proteinExistence type="predicted"/>